<feature type="transmembrane region" description="Helical" evidence="1">
    <location>
        <begin position="230"/>
        <end position="252"/>
    </location>
</feature>
<evidence type="ECO:0000313" key="3">
    <source>
        <dbReference type="Proteomes" id="UP000593842"/>
    </source>
</evidence>
<dbReference type="AlphaFoldDB" id="A0A7I8DZC8"/>
<dbReference type="PANTHER" id="PTHR37305:SF1">
    <property type="entry name" value="MEMBRANE PROTEIN"/>
    <property type="match status" value="1"/>
</dbReference>
<dbReference type="Proteomes" id="UP000593842">
    <property type="component" value="Chromosome"/>
</dbReference>
<dbReference type="RefSeq" id="WP_117482007.1">
    <property type="nucleotide sequence ID" value="NZ_AP024085.1"/>
</dbReference>
<dbReference type="GeneID" id="70578762"/>
<evidence type="ECO:0000256" key="1">
    <source>
        <dbReference type="SAM" id="Phobius"/>
    </source>
</evidence>
<feature type="transmembrane region" description="Helical" evidence="1">
    <location>
        <begin position="74"/>
        <end position="93"/>
    </location>
</feature>
<feature type="transmembrane region" description="Helical" evidence="1">
    <location>
        <begin position="17"/>
        <end position="36"/>
    </location>
</feature>
<feature type="transmembrane region" description="Helical" evidence="1">
    <location>
        <begin position="114"/>
        <end position="139"/>
    </location>
</feature>
<dbReference type="PANTHER" id="PTHR37305">
    <property type="entry name" value="INTEGRAL MEMBRANE PROTEIN-RELATED"/>
    <property type="match status" value="1"/>
</dbReference>
<feature type="transmembrane region" description="Helical" evidence="1">
    <location>
        <begin position="151"/>
        <end position="178"/>
    </location>
</feature>
<keyword evidence="1" id="KW-0812">Transmembrane</keyword>
<name>A0A7I8DZC8_9FIRM</name>
<evidence type="ECO:0000313" key="2">
    <source>
        <dbReference type="EMBL" id="BCL56624.1"/>
    </source>
</evidence>
<gene>
    <name evidence="2" type="ORF">Fi14EGH31_03360</name>
</gene>
<reference evidence="3" key="1">
    <citation type="submission" date="2020-09" db="EMBL/GenBank/DDBJ databases">
        <title>Complete genome sequencing of Faecalibacillus intestinalis strain 14EGH31.</title>
        <authorList>
            <person name="Sakamoto M."/>
            <person name="Murakami T."/>
            <person name="Mori H."/>
        </authorList>
    </citation>
    <scope>NUCLEOTIDE SEQUENCE [LARGE SCALE GENOMIC DNA]</scope>
    <source>
        <strain evidence="3">14EGH31</strain>
    </source>
</reference>
<keyword evidence="1" id="KW-1133">Transmembrane helix</keyword>
<proteinExistence type="predicted"/>
<keyword evidence="1" id="KW-0472">Membrane</keyword>
<accession>A0A7I8DZC8</accession>
<protein>
    <submittedName>
        <fullName evidence="2">Uncharacterized protein</fullName>
    </submittedName>
</protein>
<organism evidence="2 3">
    <name type="scientific">Faecalibacillus intestinalis</name>
    <dbReference type="NCBI Taxonomy" id="1982626"/>
    <lineage>
        <taxon>Bacteria</taxon>
        <taxon>Bacillati</taxon>
        <taxon>Bacillota</taxon>
        <taxon>Erysipelotrichia</taxon>
        <taxon>Erysipelotrichales</taxon>
        <taxon>Coprobacillaceae</taxon>
        <taxon>Faecalibacillus</taxon>
    </lineage>
</organism>
<sequence>MFNIISADLYKLKKSKVLLWIILGLLGIVLLGNILAQSGDGIMTLMSDTMNYNTIHFKKNGTEIMPELLKGSNILIFFLIPIVINVFISDYKYETIKNTVSFQYPRTMIYISKMLVCSLFAIIIPFLYVILGLIVNLAFNGFNNIKLADVLITIKIVCAQLPIYIGFVGLMVLVGVVFKSNTATTVFSILYQFVILFISSIASNIDISAVDPITCLDRLAYLNTLSTTNILEILCVGIVLVICSVFFGNYIFCKNDVR</sequence>
<dbReference type="EMBL" id="AP024085">
    <property type="protein sequence ID" value="BCL56624.1"/>
    <property type="molecule type" value="Genomic_DNA"/>
</dbReference>
<feature type="transmembrane region" description="Helical" evidence="1">
    <location>
        <begin position="190"/>
        <end position="210"/>
    </location>
</feature>
<dbReference type="KEGG" id="fit:Fi14EGH31_03360"/>